<gene>
    <name evidence="1" type="ORF">CSEC_0878</name>
</gene>
<dbReference type="AlphaFoldDB" id="A0A090CYS0"/>
<evidence type="ECO:0000313" key="2">
    <source>
        <dbReference type="Proteomes" id="UP000031552"/>
    </source>
</evidence>
<evidence type="ECO:0008006" key="3">
    <source>
        <dbReference type="Google" id="ProtNLM"/>
    </source>
</evidence>
<reference evidence="1" key="2">
    <citation type="submission" date="2014-09" db="EMBL/GenBank/DDBJ databases">
        <title>Criblamydia sequanensis harbors a mega-plasmid encoding arsenite resistance.</title>
        <authorList>
            <person name="Bertelli C."/>
            <person name="Goesmann A."/>
            <person name="Greub G."/>
        </authorList>
    </citation>
    <scope>NUCLEOTIDE SEQUENCE [LARGE SCALE GENOMIC DNA]</scope>
    <source>
        <strain evidence="1">CRIB-18</strain>
    </source>
</reference>
<dbReference type="InterPro" id="IPR032675">
    <property type="entry name" value="LRR_dom_sf"/>
</dbReference>
<dbReference type="RefSeq" id="WP_041017142.1">
    <property type="nucleotide sequence ID" value="NZ_CCEJ010000003.1"/>
</dbReference>
<dbReference type="SUPFAM" id="SSF52058">
    <property type="entry name" value="L domain-like"/>
    <property type="match status" value="1"/>
</dbReference>
<dbReference type="Gene3D" id="3.80.10.10">
    <property type="entry name" value="Ribonuclease Inhibitor"/>
    <property type="match status" value="1"/>
</dbReference>
<comment type="caution">
    <text evidence="1">The sequence shown here is derived from an EMBL/GenBank/DDBJ whole genome shotgun (WGS) entry which is preliminary data.</text>
</comment>
<protein>
    <recommendedName>
        <fullName evidence="3">Leucine-rich repeat-containing protein</fullName>
    </recommendedName>
</protein>
<dbReference type="EMBL" id="CCEJ010000003">
    <property type="protein sequence ID" value="CDR33706.1"/>
    <property type="molecule type" value="Genomic_DNA"/>
</dbReference>
<sequence length="510" mass="58249">MIEFTSVPPLPSEIWELIGHKLIDDSSKKKLNTNLKNFVSIFFSKFGKELEVNELRKDFITNLNRNLLTYTLASKKVTFLDIKFNSLEEEASFLAEHKDSLGTVEFKYPLYSLEEIQVLSSKAELGRISLKGKLDLEESEEKFLALPQIERFKICKCLAGDEEELSLLKIINASLLSIRLGWVNSLSLTQIESFKIESLSLCRDVSTKDLSEAPRNFPKLKKLTFRNEIDSFLSGCYKTADIRKLSFPQITPSKNFFDQLNHFEKLSSLTLNTTQFEESDFLKLPAHLKKLTLVSNKRKAASKEFTLQAHLKYLDISGFKVESLAFLRPTLKTLVISFKHLSWTAFEEALPNLNLKHLTILYFNNGSESKEMSFSHLLDKLNSQENLRSLKLLRSLSINLEVLSSFLKNRSIRHLSLEKSTFVENNFETQFKGLSFQSLDVSDTNISIKELSALSHLRELNIGRLILDYHPTLGSSGVSLNPDNLAILKTINGLKTVYQNHTELRVHKIA</sequence>
<evidence type="ECO:0000313" key="1">
    <source>
        <dbReference type="EMBL" id="CDR33706.1"/>
    </source>
</evidence>
<accession>A0A090CYS0</accession>
<reference evidence="1" key="1">
    <citation type="submission" date="2013-12" db="EMBL/GenBank/DDBJ databases">
        <authorList>
            <person name="Linke B."/>
        </authorList>
    </citation>
    <scope>NUCLEOTIDE SEQUENCE [LARGE SCALE GENOMIC DNA]</scope>
    <source>
        <strain evidence="1">CRIB-18</strain>
    </source>
</reference>
<dbReference type="Proteomes" id="UP000031552">
    <property type="component" value="Unassembled WGS sequence"/>
</dbReference>
<organism evidence="1 2">
    <name type="scientific">Candidatus Criblamydia sequanensis CRIB-18</name>
    <dbReference type="NCBI Taxonomy" id="1437425"/>
    <lineage>
        <taxon>Bacteria</taxon>
        <taxon>Pseudomonadati</taxon>
        <taxon>Chlamydiota</taxon>
        <taxon>Chlamydiia</taxon>
        <taxon>Parachlamydiales</taxon>
        <taxon>Candidatus Criblamydiaceae</taxon>
        <taxon>Candidatus Criblamydia</taxon>
    </lineage>
</organism>
<keyword evidence="2" id="KW-1185">Reference proteome</keyword>
<proteinExistence type="predicted"/>
<name>A0A090CYS0_9BACT</name>